<evidence type="ECO:0000313" key="3">
    <source>
        <dbReference type="Proteomes" id="UP000176299"/>
    </source>
</evidence>
<dbReference type="SUPFAM" id="SSF89550">
    <property type="entry name" value="PHP domain-like"/>
    <property type="match status" value="1"/>
</dbReference>
<sequence length="302" mass="33648">MAKLIDLHTHTYYSDGVLSPSDLVKKAKEIDLAAVGIADHDNIDGLKEAIAASKKFGVEVVPSVEISSYPSSDTEFHILGYFLDWQNKAFQKALAAFQDEREKRAKKVIKNLNNVGYLINFGDLRALARGTIVQPHIAWLVINDLENRKKLKADFGKIPSTGEFIVKYLIPGALAYETRKTVTPKEAIGLIHKVGGMAILAHPAWSLVKKENGKLIFDDEYLDQLVKVGLDGLEVYAHRENEEDTRVCVEHYLDLAQKKKLAESGGSDYHGFGSAGKDLGFADFYLKVPYQVLEDLKSKNKQ</sequence>
<dbReference type="Gene3D" id="3.20.20.140">
    <property type="entry name" value="Metal-dependent hydrolases"/>
    <property type="match status" value="1"/>
</dbReference>
<dbReference type="InterPro" id="IPR016195">
    <property type="entry name" value="Pol/histidinol_Pase-like"/>
</dbReference>
<organism evidence="2 3">
    <name type="scientific">Candidatus Woykebacteria bacterium GWA1_44_8</name>
    <dbReference type="NCBI Taxonomy" id="1802591"/>
    <lineage>
        <taxon>Bacteria</taxon>
        <taxon>Candidatus Woykeibacteriota</taxon>
    </lineage>
</organism>
<dbReference type="SMART" id="SM00481">
    <property type="entry name" value="POLIIIAc"/>
    <property type="match status" value="1"/>
</dbReference>
<evidence type="ECO:0000313" key="2">
    <source>
        <dbReference type="EMBL" id="OGY22110.1"/>
    </source>
</evidence>
<name>A0A1G1W3F2_9BACT</name>
<dbReference type="PANTHER" id="PTHR42924:SF3">
    <property type="entry name" value="POLYMERASE_HISTIDINOL PHOSPHATASE N-TERMINAL DOMAIN-CONTAINING PROTEIN"/>
    <property type="match status" value="1"/>
</dbReference>
<dbReference type="CDD" id="cd07438">
    <property type="entry name" value="PHP_HisPPase_AMP"/>
    <property type="match status" value="1"/>
</dbReference>
<evidence type="ECO:0000259" key="1">
    <source>
        <dbReference type="SMART" id="SM00481"/>
    </source>
</evidence>
<dbReference type="AlphaFoldDB" id="A0A1G1W3F2"/>
<dbReference type="Gene3D" id="1.10.150.650">
    <property type="match status" value="1"/>
</dbReference>
<dbReference type="STRING" id="1802591.A2113_02790"/>
<dbReference type="InterPro" id="IPR004013">
    <property type="entry name" value="PHP_dom"/>
</dbReference>
<accession>A0A1G1W3F2</accession>
<comment type="caution">
    <text evidence="2">The sequence shown here is derived from an EMBL/GenBank/DDBJ whole genome shotgun (WGS) entry which is preliminary data.</text>
</comment>
<dbReference type="PANTHER" id="PTHR42924">
    <property type="entry name" value="EXONUCLEASE"/>
    <property type="match status" value="1"/>
</dbReference>
<protein>
    <recommendedName>
        <fullName evidence="1">Polymerase/histidinol phosphatase N-terminal domain-containing protein</fullName>
    </recommendedName>
</protein>
<dbReference type="GO" id="GO:0004534">
    <property type="term" value="F:5'-3' RNA exonuclease activity"/>
    <property type="evidence" value="ECO:0007669"/>
    <property type="project" value="TreeGrafter"/>
</dbReference>
<dbReference type="InterPro" id="IPR003141">
    <property type="entry name" value="Pol/His_phosphatase_N"/>
</dbReference>
<dbReference type="InterPro" id="IPR052018">
    <property type="entry name" value="PHP_domain"/>
</dbReference>
<feature type="domain" description="Polymerase/histidinol phosphatase N-terminal" evidence="1">
    <location>
        <begin position="5"/>
        <end position="70"/>
    </location>
</feature>
<dbReference type="Pfam" id="PF02811">
    <property type="entry name" value="PHP"/>
    <property type="match status" value="1"/>
</dbReference>
<proteinExistence type="predicted"/>
<dbReference type="EMBL" id="MHCN01000009">
    <property type="protein sequence ID" value="OGY22110.1"/>
    <property type="molecule type" value="Genomic_DNA"/>
</dbReference>
<gene>
    <name evidence="2" type="ORF">A2113_02790</name>
</gene>
<dbReference type="GO" id="GO:0035312">
    <property type="term" value="F:5'-3' DNA exonuclease activity"/>
    <property type="evidence" value="ECO:0007669"/>
    <property type="project" value="TreeGrafter"/>
</dbReference>
<reference evidence="2 3" key="1">
    <citation type="journal article" date="2016" name="Nat. Commun.">
        <title>Thousands of microbial genomes shed light on interconnected biogeochemical processes in an aquifer system.</title>
        <authorList>
            <person name="Anantharaman K."/>
            <person name="Brown C.T."/>
            <person name="Hug L.A."/>
            <person name="Sharon I."/>
            <person name="Castelle C.J."/>
            <person name="Probst A.J."/>
            <person name="Thomas B.C."/>
            <person name="Singh A."/>
            <person name="Wilkins M.J."/>
            <person name="Karaoz U."/>
            <person name="Brodie E.L."/>
            <person name="Williams K.H."/>
            <person name="Hubbard S.S."/>
            <person name="Banfield J.F."/>
        </authorList>
    </citation>
    <scope>NUCLEOTIDE SEQUENCE [LARGE SCALE GENOMIC DNA]</scope>
</reference>
<dbReference type="Proteomes" id="UP000176299">
    <property type="component" value="Unassembled WGS sequence"/>
</dbReference>